<proteinExistence type="predicted"/>
<protein>
    <submittedName>
        <fullName evidence="1">Uncharacterized protein</fullName>
    </submittedName>
</protein>
<dbReference type="AlphaFoldDB" id="A0A2L2XGP0"/>
<sequence>MFFPRPEAIEELRARPVFKGPVHIFQQTAGGVKYDQADFCK</sequence>
<accession>A0A2L2XGP0</accession>
<dbReference type="Proteomes" id="UP000239549">
    <property type="component" value="Unassembled WGS sequence"/>
</dbReference>
<reference evidence="2" key="1">
    <citation type="submission" date="2018-02" db="EMBL/GenBank/DDBJ databases">
        <title>Genome sequence of Desulfocucumis palustris strain NAW-5.</title>
        <authorList>
            <person name="Watanabe M."/>
            <person name="Kojima H."/>
            <person name="Fukui M."/>
        </authorList>
    </citation>
    <scope>NUCLEOTIDE SEQUENCE [LARGE SCALE GENOMIC DNA]</scope>
    <source>
        <strain evidence="2">NAW-5</strain>
    </source>
</reference>
<name>A0A2L2XGP0_9FIRM</name>
<dbReference type="EMBL" id="BFAV01000162">
    <property type="protein sequence ID" value="GBF35398.1"/>
    <property type="molecule type" value="Genomic_DNA"/>
</dbReference>
<gene>
    <name evidence="1" type="ORF">DCCM_4521</name>
</gene>
<organism evidence="1 2">
    <name type="scientific">Desulfocucumis palustris</name>
    <dbReference type="NCBI Taxonomy" id="1898651"/>
    <lineage>
        <taxon>Bacteria</taxon>
        <taxon>Bacillati</taxon>
        <taxon>Bacillota</taxon>
        <taxon>Clostridia</taxon>
        <taxon>Eubacteriales</taxon>
        <taxon>Desulfocucumaceae</taxon>
        <taxon>Desulfocucumis</taxon>
    </lineage>
</organism>
<evidence type="ECO:0000313" key="1">
    <source>
        <dbReference type="EMBL" id="GBF35398.1"/>
    </source>
</evidence>
<comment type="caution">
    <text evidence="1">The sequence shown here is derived from an EMBL/GenBank/DDBJ whole genome shotgun (WGS) entry which is preliminary data.</text>
</comment>
<keyword evidence="2" id="KW-1185">Reference proteome</keyword>
<evidence type="ECO:0000313" key="2">
    <source>
        <dbReference type="Proteomes" id="UP000239549"/>
    </source>
</evidence>